<evidence type="ECO:0000256" key="4">
    <source>
        <dbReference type="SAM" id="Phobius"/>
    </source>
</evidence>
<evidence type="ECO:0000256" key="1">
    <source>
        <dbReference type="ARBA" id="ARBA00022441"/>
    </source>
</evidence>
<comment type="caution">
    <text evidence="6">The sequence shown here is derived from an EMBL/GenBank/DDBJ whole genome shotgun (WGS) entry which is preliminary data.</text>
</comment>
<dbReference type="SUPFAM" id="SSF117281">
    <property type="entry name" value="Kelch motif"/>
    <property type="match status" value="1"/>
</dbReference>
<dbReference type="Pfam" id="PF00196">
    <property type="entry name" value="GerE"/>
    <property type="match status" value="1"/>
</dbReference>
<dbReference type="AlphaFoldDB" id="A0A0P9D214"/>
<reference evidence="6 7" key="1">
    <citation type="submission" date="2015-09" db="EMBL/GenBank/DDBJ databases">
        <title>Draft genome sequence of Kouleothrix aurantiaca JCM 19913.</title>
        <authorList>
            <person name="Hemp J."/>
        </authorList>
    </citation>
    <scope>NUCLEOTIDE SEQUENCE [LARGE SCALE GENOMIC DNA]</scope>
    <source>
        <strain evidence="6 7">COM-B</strain>
    </source>
</reference>
<feature type="region of interest" description="Disordered" evidence="3">
    <location>
        <begin position="184"/>
        <end position="203"/>
    </location>
</feature>
<dbReference type="InterPro" id="IPR015915">
    <property type="entry name" value="Kelch-typ_b-propeller"/>
</dbReference>
<protein>
    <recommendedName>
        <fullName evidence="5">HTH luxR-type domain-containing protein</fullName>
    </recommendedName>
</protein>
<evidence type="ECO:0000256" key="3">
    <source>
        <dbReference type="SAM" id="MobiDB-lite"/>
    </source>
</evidence>
<dbReference type="PRINTS" id="PR00038">
    <property type="entry name" value="HTHLUXR"/>
</dbReference>
<keyword evidence="4" id="KW-1133">Transmembrane helix</keyword>
<dbReference type="PROSITE" id="PS50043">
    <property type="entry name" value="HTH_LUXR_2"/>
    <property type="match status" value="1"/>
</dbReference>
<keyword evidence="7" id="KW-1185">Reference proteome</keyword>
<keyword evidence="4" id="KW-0812">Transmembrane</keyword>
<evidence type="ECO:0000259" key="5">
    <source>
        <dbReference type="PROSITE" id="PS50043"/>
    </source>
</evidence>
<dbReference type="Pfam" id="PF24681">
    <property type="entry name" value="Kelch_KLHDC2_KLHL20_DRC7"/>
    <property type="match status" value="1"/>
</dbReference>
<evidence type="ECO:0000313" key="7">
    <source>
        <dbReference type="Proteomes" id="UP000050509"/>
    </source>
</evidence>
<accession>A0A0P9D214</accession>
<dbReference type="InterPro" id="IPR006652">
    <property type="entry name" value="Kelch_1"/>
</dbReference>
<name>A0A0P9D214_9CHLR</name>
<keyword evidence="2" id="KW-0677">Repeat</keyword>
<dbReference type="PRINTS" id="PR00501">
    <property type="entry name" value="KELCHREPEAT"/>
</dbReference>
<keyword evidence="4" id="KW-0472">Membrane</keyword>
<organism evidence="6 7">
    <name type="scientific">Kouleothrix aurantiaca</name>
    <dbReference type="NCBI Taxonomy" id="186479"/>
    <lineage>
        <taxon>Bacteria</taxon>
        <taxon>Bacillati</taxon>
        <taxon>Chloroflexota</taxon>
        <taxon>Chloroflexia</taxon>
        <taxon>Chloroflexales</taxon>
        <taxon>Roseiflexineae</taxon>
        <taxon>Roseiflexaceae</taxon>
        <taxon>Kouleothrix</taxon>
    </lineage>
</organism>
<dbReference type="CDD" id="cd06170">
    <property type="entry name" value="LuxR_C_like"/>
    <property type="match status" value="1"/>
</dbReference>
<dbReference type="Gene3D" id="1.10.10.10">
    <property type="entry name" value="Winged helix-like DNA-binding domain superfamily/Winged helix DNA-binding domain"/>
    <property type="match status" value="1"/>
</dbReference>
<sequence length="484" mass="51117">MSSDSAQISERERDILRLVAMGATNQQIANQLNISINTVKVHLRNIFEKIGAASRTEATVFAIRQGLVQLDRTPEAALPTPSIDVPPDDTSAVVPIEVSSTLPKAFPAASTSAPADSPLIQLASAEPTTLAEPAPLPADAGVVGAAGSSGRARLLLFAALGLVVLLAGVVIYLLLQRQAPNPIASPTPAQSAPSSRWKPHSAWPEPRTDFAIAAADNKLYLIGGAQGDTVSAAVDRYDPSKDQLVALNAKPSAVRNVRAVTLGGKIYVPGGETQDGKVLAICEAYDPRTKQWESLPPLPGPRSRYALADFEGQLYLFGGWDGTSYRGEVFVFDPRAKTWAESTPMRTSRANAGAALVEERIYVIGGENESGALTTNERFDPTNDSGSVWESVVPLSEPVAAPAVVGTVNSVLLFDPQKRTATEYSPTADAWQTPVPVPADIGLSSRAAALSTSIFLFGPDGTKQLGAVSEYQVLYSTLVPIINN</sequence>
<feature type="domain" description="HTH luxR-type" evidence="5">
    <location>
        <begin position="1"/>
        <end position="66"/>
    </location>
</feature>
<dbReference type="InterPro" id="IPR016032">
    <property type="entry name" value="Sig_transdc_resp-reg_C-effctor"/>
</dbReference>
<dbReference type="PANTHER" id="PTHR46344:SF27">
    <property type="entry name" value="KELCH REPEAT SUPERFAMILY PROTEIN"/>
    <property type="match status" value="1"/>
</dbReference>
<dbReference type="EMBL" id="LJCR01000373">
    <property type="protein sequence ID" value="KPV52993.1"/>
    <property type="molecule type" value="Genomic_DNA"/>
</dbReference>
<dbReference type="Gene3D" id="2.120.10.80">
    <property type="entry name" value="Kelch-type beta propeller"/>
    <property type="match status" value="1"/>
</dbReference>
<dbReference type="InterPro" id="IPR036388">
    <property type="entry name" value="WH-like_DNA-bd_sf"/>
</dbReference>
<dbReference type="SMART" id="SM00421">
    <property type="entry name" value="HTH_LUXR"/>
    <property type="match status" value="1"/>
</dbReference>
<dbReference type="GO" id="GO:0006355">
    <property type="term" value="P:regulation of DNA-templated transcription"/>
    <property type="evidence" value="ECO:0007669"/>
    <property type="project" value="InterPro"/>
</dbReference>
<gene>
    <name evidence="6" type="ORF">SE17_12215</name>
</gene>
<dbReference type="SUPFAM" id="SSF46894">
    <property type="entry name" value="C-terminal effector domain of the bipartite response regulators"/>
    <property type="match status" value="1"/>
</dbReference>
<dbReference type="GO" id="GO:0003677">
    <property type="term" value="F:DNA binding"/>
    <property type="evidence" value="ECO:0007669"/>
    <property type="project" value="InterPro"/>
</dbReference>
<proteinExistence type="predicted"/>
<dbReference type="SMART" id="SM00612">
    <property type="entry name" value="Kelch"/>
    <property type="match status" value="4"/>
</dbReference>
<feature type="transmembrane region" description="Helical" evidence="4">
    <location>
        <begin position="154"/>
        <end position="175"/>
    </location>
</feature>
<dbReference type="PROSITE" id="PS00622">
    <property type="entry name" value="HTH_LUXR_1"/>
    <property type="match status" value="1"/>
</dbReference>
<keyword evidence="1" id="KW-0880">Kelch repeat</keyword>
<dbReference type="Proteomes" id="UP000050509">
    <property type="component" value="Unassembled WGS sequence"/>
</dbReference>
<dbReference type="InterPro" id="IPR000792">
    <property type="entry name" value="Tscrpt_reg_LuxR_C"/>
</dbReference>
<dbReference type="Pfam" id="PF01344">
    <property type="entry name" value="Kelch_1"/>
    <property type="match status" value="1"/>
</dbReference>
<feature type="compositionally biased region" description="Low complexity" evidence="3">
    <location>
        <begin position="184"/>
        <end position="195"/>
    </location>
</feature>
<dbReference type="PANTHER" id="PTHR46344">
    <property type="entry name" value="OS02G0202900 PROTEIN"/>
    <property type="match status" value="1"/>
</dbReference>
<evidence type="ECO:0000313" key="6">
    <source>
        <dbReference type="EMBL" id="KPV52993.1"/>
    </source>
</evidence>
<evidence type="ECO:0000256" key="2">
    <source>
        <dbReference type="ARBA" id="ARBA00022737"/>
    </source>
</evidence>